<protein>
    <recommendedName>
        <fullName evidence="4">Transposase DDE domain-containing protein</fullName>
    </recommendedName>
</protein>
<evidence type="ECO:0000313" key="2">
    <source>
        <dbReference type="EMBL" id="GHI29451.1"/>
    </source>
</evidence>
<reference evidence="2" key="1">
    <citation type="submission" date="2024-05" db="EMBL/GenBank/DDBJ databases">
        <title>Whole genome shotgun sequence of Streptomyces daghestanicus NBRC 12762.</title>
        <authorList>
            <person name="Komaki H."/>
            <person name="Tamura T."/>
        </authorList>
    </citation>
    <scope>NUCLEOTIDE SEQUENCE</scope>
    <source>
        <strain evidence="2">NBRC 12762</strain>
    </source>
</reference>
<name>A0ABQ3PWR1_9ACTN</name>
<dbReference type="EMBL" id="BNDX01000002">
    <property type="protein sequence ID" value="GHI29451.1"/>
    <property type="molecule type" value="Genomic_DNA"/>
</dbReference>
<evidence type="ECO:0000313" key="3">
    <source>
        <dbReference type="Proteomes" id="UP001052655"/>
    </source>
</evidence>
<comment type="caution">
    <text evidence="2">The sequence shown here is derived from an EMBL/GenBank/DDBJ whole genome shotgun (WGS) entry which is preliminary data.</text>
</comment>
<sequence>MQRRDGGFRSPWAKSGALPPAAPLLPVVPRHWVVERTLAWLGRCRRLSKDDEYPSACSENAVYLTMVMLLVRRLARPAR</sequence>
<organism evidence="2 3">
    <name type="scientific">Streptomyces daghestanicus</name>
    <dbReference type="NCBI Taxonomy" id="66885"/>
    <lineage>
        <taxon>Bacteria</taxon>
        <taxon>Bacillati</taxon>
        <taxon>Actinomycetota</taxon>
        <taxon>Actinomycetes</taxon>
        <taxon>Kitasatosporales</taxon>
        <taxon>Streptomycetaceae</taxon>
        <taxon>Streptomyces</taxon>
    </lineage>
</organism>
<proteinExistence type="predicted"/>
<dbReference type="PANTHER" id="PTHR30007">
    <property type="entry name" value="PHP DOMAIN PROTEIN"/>
    <property type="match status" value="1"/>
</dbReference>
<feature type="region of interest" description="Disordered" evidence="1">
    <location>
        <begin position="1"/>
        <end position="23"/>
    </location>
</feature>
<dbReference type="PANTHER" id="PTHR30007:SF0">
    <property type="entry name" value="TRANSPOSASE"/>
    <property type="match status" value="1"/>
</dbReference>
<gene>
    <name evidence="2" type="ORF">Sdagh_11810</name>
</gene>
<evidence type="ECO:0000256" key="1">
    <source>
        <dbReference type="SAM" id="MobiDB-lite"/>
    </source>
</evidence>
<keyword evidence="3" id="KW-1185">Reference proteome</keyword>
<evidence type="ECO:0008006" key="4">
    <source>
        <dbReference type="Google" id="ProtNLM"/>
    </source>
</evidence>
<dbReference type="Proteomes" id="UP001052655">
    <property type="component" value="Unassembled WGS sequence"/>
</dbReference>
<accession>A0ABQ3PWR1</accession>